<dbReference type="InterPro" id="IPR054478">
    <property type="entry name" value="LTN1_UBC"/>
</dbReference>
<feature type="compositionally biased region" description="Basic residues" evidence="2">
    <location>
        <begin position="36"/>
        <end position="45"/>
    </location>
</feature>
<feature type="compositionally biased region" description="Basic and acidic residues" evidence="2">
    <location>
        <begin position="23"/>
        <end position="33"/>
    </location>
</feature>
<dbReference type="UniPathway" id="UPA00143"/>
<evidence type="ECO:0000256" key="1">
    <source>
        <dbReference type="RuleBase" id="RU367090"/>
    </source>
</evidence>
<dbReference type="PANTHER" id="PTHR12389">
    <property type="entry name" value="ZINC FINGER PROTEIN 294"/>
    <property type="match status" value="1"/>
</dbReference>
<protein>
    <recommendedName>
        <fullName evidence="1">E3 ubiquitin-protein ligase listerin</fullName>
        <ecNumber evidence="1">2.3.2.27</ecNumber>
    </recommendedName>
    <alternativeName>
        <fullName evidence="1">RING-type E3 ubiquitin transferase listerin</fullName>
    </alternativeName>
</protein>
<dbReference type="EMBL" id="SDIL01000011">
    <property type="protein sequence ID" value="RXK41130.1"/>
    <property type="molecule type" value="Genomic_DNA"/>
</dbReference>
<feature type="compositionally biased region" description="Basic and acidic residues" evidence="2">
    <location>
        <begin position="453"/>
        <end position="464"/>
    </location>
</feature>
<dbReference type="GO" id="GO:0008270">
    <property type="term" value="F:zinc ion binding"/>
    <property type="evidence" value="ECO:0007669"/>
    <property type="project" value="UniProtKB-KW"/>
</dbReference>
<comment type="catalytic activity">
    <reaction evidence="1">
        <text>S-ubiquitinyl-[E2 ubiquitin-conjugating enzyme]-L-cysteine + [acceptor protein]-L-lysine = [E2 ubiquitin-conjugating enzyme]-L-cysteine + N(6)-ubiquitinyl-[acceptor protein]-L-lysine.</text>
        <dbReference type="EC" id="2.3.2.27"/>
    </reaction>
</comment>
<proteinExistence type="inferred from homology"/>
<dbReference type="InterPro" id="IPR016024">
    <property type="entry name" value="ARM-type_fold"/>
</dbReference>
<feature type="region of interest" description="Disordered" evidence="2">
    <location>
        <begin position="425"/>
        <end position="468"/>
    </location>
</feature>
<comment type="function">
    <text evidence="1">E3 ubiquitin-protein ligase. Component of the ribosome quality control complex (RQC), a ribosome-associated complex that mediates ubiquitination and extraction of incompletely synthesized nascent chains for proteasomal degradation.</text>
</comment>
<dbReference type="PANTHER" id="PTHR12389:SF0">
    <property type="entry name" value="E3 UBIQUITIN-PROTEIN LIGASE LISTERIN"/>
    <property type="match status" value="1"/>
</dbReference>
<feature type="region of interest" description="Disordered" evidence="2">
    <location>
        <begin position="1"/>
        <end position="73"/>
    </location>
</feature>
<dbReference type="STRING" id="5217.A0A4Q1BT29"/>
<dbReference type="GO" id="GO:0016567">
    <property type="term" value="P:protein ubiquitination"/>
    <property type="evidence" value="ECO:0007669"/>
    <property type="project" value="UniProtKB-UniPathway"/>
</dbReference>
<feature type="domain" description="E3 ubiquitin-protein ligase listerin ubiquitin conjugating" evidence="4">
    <location>
        <begin position="1653"/>
        <end position="1724"/>
    </location>
</feature>
<dbReference type="Pfam" id="PF22999">
    <property type="entry name" value="LTN1_E3_ligase_6th"/>
    <property type="match status" value="1"/>
</dbReference>
<feature type="domain" description="E3 ubiquitin-protein ligase listerin HEAT repeat region" evidence="3">
    <location>
        <begin position="1411"/>
        <end position="1627"/>
    </location>
</feature>
<evidence type="ECO:0000259" key="4">
    <source>
        <dbReference type="Pfam" id="PF23009"/>
    </source>
</evidence>
<feature type="compositionally biased region" description="Polar residues" evidence="2">
    <location>
        <begin position="425"/>
        <end position="434"/>
    </location>
</feature>
<gene>
    <name evidence="5" type="ORF">M231_01533</name>
</gene>
<evidence type="ECO:0000256" key="2">
    <source>
        <dbReference type="SAM" id="MobiDB-lite"/>
    </source>
</evidence>
<accession>A0A4Q1BT29</accession>
<dbReference type="GO" id="GO:0005829">
    <property type="term" value="C:cytosol"/>
    <property type="evidence" value="ECO:0007669"/>
    <property type="project" value="UniProtKB-UniRule"/>
</dbReference>
<dbReference type="InterPro" id="IPR039795">
    <property type="entry name" value="LTN1/Rkr1"/>
</dbReference>
<comment type="pathway">
    <text evidence="1">Protein modification; protein ubiquitination.</text>
</comment>
<evidence type="ECO:0000259" key="3">
    <source>
        <dbReference type="Pfam" id="PF22999"/>
    </source>
</evidence>
<dbReference type="Pfam" id="PF23009">
    <property type="entry name" value="UBC_like"/>
    <property type="match status" value="1"/>
</dbReference>
<feature type="compositionally biased region" description="Pro residues" evidence="2">
    <location>
        <begin position="55"/>
        <end position="67"/>
    </location>
</feature>
<dbReference type="GO" id="GO:1990112">
    <property type="term" value="C:RQC complex"/>
    <property type="evidence" value="ECO:0007669"/>
    <property type="project" value="UniProtKB-UniRule"/>
</dbReference>
<comment type="caution">
    <text evidence="5">The sequence shown here is derived from an EMBL/GenBank/DDBJ whole genome shotgun (WGS) entry which is preliminary data.</text>
</comment>
<feature type="compositionally biased region" description="Acidic residues" evidence="2">
    <location>
        <begin position="435"/>
        <end position="452"/>
    </location>
</feature>
<keyword evidence="1" id="KW-0479">Metal-binding</keyword>
<keyword evidence="6" id="KW-1185">Reference proteome</keyword>
<organism evidence="5 6">
    <name type="scientific">Tremella mesenterica</name>
    <name type="common">Jelly fungus</name>
    <dbReference type="NCBI Taxonomy" id="5217"/>
    <lineage>
        <taxon>Eukaryota</taxon>
        <taxon>Fungi</taxon>
        <taxon>Dikarya</taxon>
        <taxon>Basidiomycota</taxon>
        <taxon>Agaricomycotina</taxon>
        <taxon>Tremellomycetes</taxon>
        <taxon>Tremellales</taxon>
        <taxon>Tremellaceae</taxon>
        <taxon>Tremella</taxon>
    </lineage>
</organism>
<dbReference type="VEuPathDB" id="FungiDB:TREMEDRAFT_44613"/>
<keyword evidence="1" id="KW-0863">Zinc-finger</keyword>
<dbReference type="GO" id="GO:1990116">
    <property type="term" value="P:ribosome-associated ubiquitin-dependent protein catabolic process"/>
    <property type="evidence" value="ECO:0007669"/>
    <property type="project" value="UniProtKB-UniRule"/>
</dbReference>
<keyword evidence="1" id="KW-0833">Ubl conjugation pathway</keyword>
<keyword evidence="1" id="KW-0808">Transferase</keyword>
<comment type="subunit">
    <text evidence="1">Component of the ribosome quality control complex (RQC).</text>
</comment>
<reference evidence="5 6" key="1">
    <citation type="submission" date="2016-06" db="EMBL/GenBank/DDBJ databases">
        <title>Evolution of pathogenesis and genome organization in the Tremellales.</title>
        <authorList>
            <person name="Cuomo C."/>
            <person name="Litvintseva A."/>
            <person name="Heitman J."/>
            <person name="Chen Y."/>
            <person name="Sun S."/>
            <person name="Springer D."/>
            <person name="Dromer F."/>
            <person name="Young S."/>
            <person name="Zeng Q."/>
            <person name="Chapman S."/>
            <person name="Gujja S."/>
            <person name="Saif S."/>
            <person name="Birren B."/>
        </authorList>
    </citation>
    <scope>NUCLEOTIDE SEQUENCE [LARGE SCALE GENOMIC DNA]</scope>
    <source>
        <strain evidence="5 6">ATCC 28783</strain>
    </source>
</reference>
<keyword evidence="1" id="KW-0862">Zinc</keyword>
<dbReference type="GO" id="GO:0061630">
    <property type="term" value="F:ubiquitin protein ligase activity"/>
    <property type="evidence" value="ECO:0007669"/>
    <property type="project" value="UniProtKB-UniRule"/>
</dbReference>
<dbReference type="SUPFAM" id="SSF48371">
    <property type="entry name" value="ARM repeat"/>
    <property type="match status" value="1"/>
</dbReference>
<feature type="compositionally biased region" description="Polar residues" evidence="2">
    <location>
        <begin position="1"/>
        <end position="12"/>
    </location>
</feature>
<sequence>MPKPNKSSASSGTRKKHANKTGKNQEDVPDRPLQRGQKKLSKAQRKALPQVKQYIPPPKPPAPPIPDPLDGQGLARTLPAELVVVLRRLGKKDDVTRRKGLEDLRQGWVSQVIRRVDEDDQVERDIKEKALLAAVPVWMHNLASLLQSPFHRTSTLQLHGELLSIVSIRTAIIDTLNLGLLPSTQNRDVVGSWMVAALEEGRRAGGAALRTWQSCISWTGEENNGRLDLSAYLQNLSEFLSQSILNPPSLHDDIHPVPIASTSGTFIPEPKGKTAKGKIATRSPQLEVEESTEDTELLAERWTRYRIGGLVGLAWLIQQLFALKSSLPSEFNTLLKKEDLWSSLASSSDLDSGLLGQGQPAVRRAAYTLLDTVVDFYPEVVADKDVLRVLSSMVLGHCWDESEATVWESAGPAVVKFLSSAQRTSLSDSRQNGDSPEDLASENDDGEEEDDQKSETTPEDRQLVDQRGSPQTTLTRFFHYISTICPTLPHLCYPLLLVIISTLPPSFLPLEGEPSDELKSLFSHLWSPVDARLLSTTSIGSQFSAFQAFFRDVVDITSFLVSKALKTDNGAHSVDWLVTEQFGLRIWKEGVLDMGGKAVRRGTSGEAEATIFSQALSRLVVTSEDCARKVMEVVSETLVAMCLGETAVESEKALMVLPRALPLLSILKEGHTGDIVAKMVDETISSLASGSLERLLSISVEKPKLATTYTTFLVEVLRTHPALVTEGTRHSLADMLSNDPQKILPLISTDLLTALYEATSRNTDSTTSHSIQEAFIALMTSSDLPEEKRFAMAKSVLYLDDYLLSLAGSMDVLVEKATQAALSIPTRISVPSELVVQYVKRPGLLSDEAIATVLALVCTHIQNAVSALLVGNSTAFFPVAALSIFVAYAEDHMETVFDSDIQRPALIACHHLVHLGPYLPVSSDLPASIDIRGMTASLDSEDQMVFIRTVLSSFASMIGQVECCIKPEVLVDVALSPILNIALPVTQVAEALLPSDLLAQSRKYTSSPPKSMLPVLDPLVPYDAESGYVLDSPFDSEGQTSIVRFVKALFSLLREDRQLVKYQPWLLRVILEAWIISQDASAVHDASRSLYSPDVSTGVLKDIVRESEGALSFVLADNDFPNWSSLTISYLKTGKGTPTTLQWLLGNLQQDIISTSGDVPSRIFRDVLGRQLRHAGLSQEEHGQWLSYAVGNAKKNPQLAMAIIFAAKPFLLENKAFALAQNRFANAVTAIRGKDIDPAGMWALRLLLSTAPPPDAAAVFLPQKRALFVLRHVDLWMAEDEEDNLPYGGDWLIGELYRAVMPIIQDIPGKHWSNIFNRIDSCLGDRLMEHDFSFCHIYQGLVLVQQLRDLCETNKSLRDIWQEKDHHMNLVLERFIDFKPLSLTSKPFKMIQDVMLDLLSDVQVSVRNGASVSDLCDVISSNSSPVAQCIAYRILSEVIKEKTINLVLQVEVSVAEAQDGHITQSINLPQELITLVGSGVRTDWYTASIPSILGQLLAWMAILDHFDDASRTLRWAYLDQLNSSDLLANSLLPMLFTMLGVSEVGSWNFPASQYSVDEFHLDLFDPEELSDLTPLASHLYYRSLVTLPSAMRSYYESLKDRQLSMSMLAFTARHYSSIIIQHEFSALRSPTAMSQLTDEGLSIRIAQGGGTSVSGTSGAAEAIASYVVDEQPMEIGIRLPAEFPLKGVEVRDLRRVGVPENKWRGWLMSNGLMLEALTVFKKNVALHFEGVVECAICYSTVSSEPIDLGKSEGRDTGKHRLG</sequence>
<comment type="similarity">
    <text evidence="1">Belongs to the LTN1 family.</text>
</comment>
<name>A0A4Q1BT29_TREME</name>
<evidence type="ECO:0000313" key="6">
    <source>
        <dbReference type="Proteomes" id="UP000289152"/>
    </source>
</evidence>
<dbReference type="InParanoid" id="A0A4Q1BT29"/>
<evidence type="ECO:0000313" key="5">
    <source>
        <dbReference type="EMBL" id="RXK41130.1"/>
    </source>
</evidence>
<dbReference type="GO" id="GO:0072344">
    <property type="term" value="P:rescue of stalled ribosome"/>
    <property type="evidence" value="ECO:0007669"/>
    <property type="project" value="UniProtKB-UniRule"/>
</dbReference>
<feature type="region of interest" description="Disordered" evidence="2">
    <location>
        <begin position="261"/>
        <end position="280"/>
    </location>
</feature>
<dbReference type="EC" id="2.3.2.27" evidence="1"/>
<dbReference type="OrthoDB" id="6108at2759"/>
<dbReference type="InterPro" id="IPR054477">
    <property type="entry name" value="LTN1_E3_ligase_6th"/>
</dbReference>
<dbReference type="Proteomes" id="UP000289152">
    <property type="component" value="Unassembled WGS sequence"/>
</dbReference>
<dbReference type="GO" id="GO:0043023">
    <property type="term" value="F:ribosomal large subunit binding"/>
    <property type="evidence" value="ECO:0007669"/>
    <property type="project" value="TreeGrafter"/>
</dbReference>